<gene>
    <name evidence="2" type="ORF">SAMN05216249_105148</name>
</gene>
<dbReference type="RefSeq" id="WP_092871285.1">
    <property type="nucleotide sequence ID" value="NZ_FOJY01000005.1"/>
</dbReference>
<dbReference type="Proteomes" id="UP000198838">
    <property type="component" value="Unassembled WGS sequence"/>
</dbReference>
<sequence length="459" mass="51494">MAKDDTKGESLNDAAVISAFKDKTKEMFHELDGMDPETIEANVKNIVQGIVNDYGMDVTIEDVVVSGSRCRGMEEKGADLDVVLYYSGSVREDDLFNTLNQGNIIMGGVKLDINTISQEQHGSLSEYLTGVEAYLTEKQAQIIQEAQQHNTEITYTVAECGEFHSMGAYYEGIATIEEAKALFEGIRESHSNTIPAVGINIHEAGTPEIDDVQMDVLYGNSIDLDDLRYVPQIWHDQEGLSKIGQIIDAFPDAKVVGELPGLTVQDRAQPDMDAVKPVYVDEAAKLAAEIDRFSSDFDPYEYKDTVDNWELQVQNIADDIRNGNSADYKKYLGTVIEESDNIEDVRKAAELLVKLAEYKPLAKVEELEEVNLNQIDNVLSNTVPKSEERRKNRQAEQERLEELQRIEEEERKRRARGERPSLRARLAAKKAIVAANSAVPQRETQRQVQNEPVKPQIEL</sequence>
<reference evidence="2 3" key="1">
    <citation type="submission" date="2016-10" db="EMBL/GenBank/DDBJ databases">
        <authorList>
            <person name="de Groot N.N."/>
        </authorList>
    </citation>
    <scope>NUCLEOTIDE SEQUENCE [LARGE SCALE GENOMIC DNA]</scope>
    <source>
        <strain evidence="2 3">DSM 5522</strain>
    </source>
</reference>
<feature type="compositionally biased region" description="Basic and acidic residues" evidence="1">
    <location>
        <begin position="404"/>
        <end position="421"/>
    </location>
</feature>
<evidence type="ECO:0000313" key="2">
    <source>
        <dbReference type="EMBL" id="SFA95187.1"/>
    </source>
</evidence>
<feature type="region of interest" description="Disordered" evidence="1">
    <location>
        <begin position="404"/>
        <end position="423"/>
    </location>
</feature>
<evidence type="ECO:0008006" key="4">
    <source>
        <dbReference type="Google" id="ProtNLM"/>
    </source>
</evidence>
<organism evidence="2 3">
    <name type="scientific">Acetitomaculum ruminis DSM 5522</name>
    <dbReference type="NCBI Taxonomy" id="1120918"/>
    <lineage>
        <taxon>Bacteria</taxon>
        <taxon>Bacillati</taxon>
        <taxon>Bacillota</taxon>
        <taxon>Clostridia</taxon>
        <taxon>Lachnospirales</taxon>
        <taxon>Lachnospiraceae</taxon>
        <taxon>Acetitomaculum</taxon>
    </lineage>
</organism>
<evidence type="ECO:0000313" key="3">
    <source>
        <dbReference type="Proteomes" id="UP000198838"/>
    </source>
</evidence>
<dbReference type="EMBL" id="FOJY01000005">
    <property type="protein sequence ID" value="SFA95187.1"/>
    <property type="molecule type" value="Genomic_DNA"/>
</dbReference>
<protein>
    <recommendedName>
        <fullName evidence="4">Nucleotidyltransferase domain-containing protein</fullName>
    </recommendedName>
</protein>
<dbReference type="STRING" id="1120918.SAMN05216249_105148"/>
<feature type="region of interest" description="Disordered" evidence="1">
    <location>
        <begin position="436"/>
        <end position="459"/>
    </location>
</feature>
<dbReference type="AlphaFoldDB" id="A0A1I0X3G8"/>
<name>A0A1I0X3G8_9FIRM</name>
<keyword evidence="3" id="KW-1185">Reference proteome</keyword>
<evidence type="ECO:0000256" key="1">
    <source>
        <dbReference type="SAM" id="MobiDB-lite"/>
    </source>
</evidence>
<dbReference type="OrthoDB" id="2875909at2"/>
<accession>A0A1I0X3G8</accession>
<proteinExistence type="predicted"/>
<dbReference type="InterPro" id="IPR043519">
    <property type="entry name" value="NT_sf"/>
</dbReference>
<dbReference type="SUPFAM" id="SSF81301">
    <property type="entry name" value="Nucleotidyltransferase"/>
    <property type="match status" value="1"/>
</dbReference>